<feature type="region of interest" description="Disordered" evidence="1">
    <location>
        <begin position="97"/>
        <end position="116"/>
    </location>
</feature>
<evidence type="ECO:0000256" key="1">
    <source>
        <dbReference type="SAM" id="MobiDB-lite"/>
    </source>
</evidence>
<feature type="compositionally biased region" description="Acidic residues" evidence="1">
    <location>
        <begin position="203"/>
        <end position="212"/>
    </location>
</feature>
<dbReference type="Proteomes" id="UP001417504">
    <property type="component" value="Unassembled WGS sequence"/>
</dbReference>
<dbReference type="AlphaFoldDB" id="A0AAP0HV53"/>
<gene>
    <name evidence="2" type="ORF">Sjap_019882</name>
</gene>
<accession>A0AAP0HV53</accession>
<name>A0AAP0HV53_9MAGN</name>
<feature type="compositionally biased region" description="Low complexity" evidence="1">
    <location>
        <begin position="221"/>
        <end position="239"/>
    </location>
</feature>
<feature type="compositionally biased region" description="Basic and acidic residues" evidence="1">
    <location>
        <begin position="97"/>
        <end position="108"/>
    </location>
</feature>
<dbReference type="EMBL" id="JBBNAE010000008">
    <property type="protein sequence ID" value="KAK9102628.1"/>
    <property type="molecule type" value="Genomic_DNA"/>
</dbReference>
<organism evidence="2 3">
    <name type="scientific">Stephania japonica</name>
    <dbReference type="NCBI Taxonomy" id="461633"/>
    <lineage>
        <taxon>Eukaryota</taxon>
        <taxon>Viridiplantae</taxon>
        <taxon>Streptophyta</taxon>
        <taxon>Embryophyta</taxon>
        <taxon>Tracheophyta</taxon>
        <taxon>Spermatophyta</taxon>
        <taxon>Magnoliopsida</taxon>
        <taxon>Ranunculales</taxon>
        <taxon>Menispermaceae</taxon>
        <taxon>Menispermoideae</taxon>
        <taxon>Cissampelideae</taxon>
        <taxon>Stephania</taxon>
    </lineage>
</organism>
<feature type="region of interest" description="Disordered" evidence="1">
    <location>
        <begin position="266"/>
        <end position="285"/>
    </location>
</feature>
<comment type="caution">
    <text evidence="2">The sequence shown here is derived from an EMBL/GenBank/DDBJ whole genome shotgun (WGS) entry which is preliminary data.</text>
</comment>
<reference evidence="2 3" key="1">
    <citation type="submission" date="2024-01" db="EMBL/GenBank/DDBJ databases">
        <title>Genome assemblies of Stephania.</title>
        <authorList>
            <person name="Yang L."/>
        </authorList>
    </citation>
    <scope>NUCLEOTIDE SEQUENCE [LARGE SCALE GENOMIC DNA]</scope>
    <source>
        <strain evidence="2">QJT</strain>
        <tissue evidence="2">Leaf</tissue>
    </source>
</reference>
<sequence>MKGSSKLVMVATLVTALSLTMVLLLILVLLAQLYCSLLRNRNRRLTNTTPAAAASTTTATAFSPQLLSSPLSSVYAQGVLRAPRSFLFPAIIGKEEQERRQQEQERKHGLPKHHKLHQCQVSIQEQSPSSHHIGNIISASTSPSPSFISVVPKPPFIPQSKRLDWKLVVAAPMALSISFTYRIPFTTMRLVEGLETGGCSSSNDDDEVDSEEVGLKKVDQPSSSCSSSSPAPPLLATTPPLTPMKKLSIGPNSTSTGTCSLISQCCSSGMSSSSSCASPCTSPSW</sequence>
<proteinExistence type="predicted"/>
<feature type="region of interest" description="Disordered" evidence="1">
    <location>
        <begin position="196"/>
        <end position="256"/>
    </location>
</feature>
<evidence type="ECO:0000313" key="2">
    <source>
        <dbReference type="EMBL" id="KAK9102628.1"/>
    </source>
</evidence>
<keyword evidence="3" id="KW-1185">Reference proteome</keyword>
<evidence type="ECO:0000313" key="3">
    <source>
        <dbReference type="Proteomes" id="UP001417504"/>
    </source>
</evidence>
<protein>
    <submittedName>
        <fullName evidence="2">Uncharacterized protein</fullName>
    </submittedName>
</protein>